<dbReference type="PANTHER" id="PTHR33990:SF1">
    <property type="entry name" value="PROTEIN YJDN"/>
    <property type="match status" value="1"/>
</dbReference>
<sequence length="138" mass="14505">MTARVTPYLNFGGTAREAMEFYHSVFGGTLDITTYADLHRAEDAGQENLVAHSMLKGAVGVILMGSDTTTPEAHGPGGSFSVALGGDETHLTAYWHRLSDGGTVTVPFAKSAWGALHGQCVDRFGTSWLVNVTAGSST</sequence>
<keyword evidence="3" id="KW-1185">Reference proteome</keyword>
<accession>A0ABW3XXL7</accession>
<comment type="caution">
    <text evidence="2">The sequence shown here is derived from an EMBL/GenBank/DDBJ whole genome shotgun (WGS) entry which is preliminary data.</text>
</comment>
<dbReference type="Gene3D" id="3.10.180.10">
    <property type="entry name" value="2,3-Dihydroxybiphenyl 1,2-Dioxygenase, domain 1"/>
    <property type="match status" value="1"/>
</dbReference>
<dbReference type="EMBL" id="JBHTMM010000154">
    <property type="protein sequence ID" value="MFD1313033.1"/>
    <property type="molecule type" value="Genomic_DNA"/>
</dbReference>
<organism evidence="2 3">
    <name type="scientific">Streptomyces kaempferi</name>
    <dbReference type="NCBI Taxonomy" id="333725"/>
    <lineage>
        <taxon>Bacteria</taxon>
        <taxon>Bacillati</taxon>
        <taxon>Actinomycetota</taxon>
        <taxon>Actinomycetes</taxon>
        <taxon>Kitasatosporales</taxon>
        <taxon>Streptomycetaceae</taxon>
        <taxon>Streptomyces</taxon>
    </lineage>
</organism>
<feature type="domain" description="PhnB-like" evidence="1">
    <location>
        <begin position="4"/>
        <end position="130"/>
    </location>
</feature>
<proteinExistence type="predicted"/>
<name>A0ABW3XXL7_9ACTN</name>
<evidence type="ECO:0000313" key="2">
    <source>
        <dbReference type="EMBL" id="MFD1313033.1"/>
    </source>
</evidence>
<reference evidence="3" key="1">
    <citation type="journal article" date="2019" name="Int. J. Syst. Evol. Microbiol.">
        <title>The Global Catalogue of Microorganisms (GCM) 10K type strain sequencing project: providing services to taxonomists for standard genome sequencing and annotation.</title>
        <authorList>
            <consortium name="The Broad Institute Genomics Platform"/>
            <consortium name="The Broad Institute Genome Sequencing Center for Infectious Disease"/>
            <person name="Wu L."/>
            <person name="Ma J."/>
        </authorList>
    </citation>
    <scope>NUCLEOTIDE SEQUENCE [LARGE SCALE GENOMIC DNA]</scope>
    <source>
        <strain evidence="3">CGMCC 4.7020</strain>
    </source>
</reference>
<evidence type="ECO:0000259" key="1">
    <source>
        <dbReference type="Pfam" id="PF06983"/>
    </source>
</evidence>
<gene>
    <name evidence="2" type="ORF">ACFQ5X_45730</name>
</gene>
<evidence type="ECO:0000313" key="3">
    <source>
        <dbReference type="Proteomes" id="UP001597058"/>
    </source>
</evidence>
<dbReference type="PANTHER" id="PTHR33990">
    <property type="entry name" value="PROTEIN YJDN-RELATED"/>
    <property type="match status" value="1"/>
</dbReference>
<dbReference type="RefSeq" id="WP_381238254.1">
    <property type="nucleotide sequence ID" value="NZ_JBHSKH010000055.1"/>
</dbReference>
<dbReference type="Proteomes" id="UP001597058">
    <property type="component" value="Unassembled WGS sequence"/>
</dbReference>
<dbReference type="SUPFAM" id="SSF54593">
    <property type="entry name" value="Glyoxalase/Bleomycin resistance protein/Dihydroxybiphenyl dioxygenase"/>
    <property type="match status" value="1"/>
</dbReference>
<dbReference type="InterPro" id="IPR028973">
    <property type="entry name" value="PhnB-like"/>
</dbReference>
<dbReference type="CDD" id="cd06588">
    <property type="entry name" value="PhnB_like"/>
    <property type="match status" value="1"/>
</dbReference>
<dbReference type="Pfam" id="PF06983">
    <property type="entry name" value="3-dmu-9_3-mt"/>
    <property type="match status" value="1"/>
</dbReference>
<dbReference type="InterPro" id="IPR029068">
    <property type="entry name" value="Glyas_Bleomycin-R_OHBP_Dase"/>
</dbReference>
<protein>
    <submittedName>
        <fullName evidence="2">VOC family protein</fullName>
    </submittedName>
</protein>